<reference evidence="1 2" key="1">
    <citation type="submission" date="2007-04" db="EMBL/GenBank/DDBJ databases">
        <authorList>
            <person name="Fulton L."/>
            <person name="Clifton S."/>
            <person name="Fulton B."/>
            <person name="Xu J."/>
            <person name="Minx P."/>
            <person name="Pepin K.H."/>
            <person name="Johnson M."/>
            <person name="Thiruvilangam P."/>
            <person name="Bhonagiri V."/>
            <person name="Nash W.E."/>
            <person name="Mardis E.R."/>
            <person name="Wilson R.K."/>
        </authorList>
    </citation>
    <scope>NUCLEOTIDE SEQUENCE [LARGE SCALE GENOMIC DNA]</scope>
    <source>
        <strain evidence="1 2">ATCC 29799</strain>
    </source>
</reference>
<reference evidence="1 2" key="2">
    <citation type="submission" date="2007-06" db="EMBL/GenBank/DDBJ databases">
        <title>Draft genome sequence of Pseudoflavonifractor capillosus ATCC 29799.</title>
        <authorList>
            <person name="Sudarsanam P."/>
            <person name="Ley R."/>
            <person name="Guruge J."/>
            <person name="Turnbaugh P.J."/>
            <person name="Mahowald M."/>
            <person name="Liep D."/>
            <person name="Gordon J."/>
        </authorList>
    </citation>
    <scope>NUCLEOTIDE SEQUENCE [LARGE SCALE GENOMIC DNA]</scope>
    <source>
        <strain evidence="1 2">ATCC 29799</strain>
    </source>
</reference>
<dbReference type="STRING" id="411467.BACCAP_02769"/>
<protein>
    <submittedName>
        <fullName evidence="1">Uncharacterized protein</fullName>
    </submittedName>
</protein>
<dbReference type="Proteomes" id="UP000003639">
    <property type="component" value="Unassembled WGS sequence"/>
</dbReference>
<accession>A6NX23</accession>
<proteinExistence type="predicted"/>
<dbReference type="EMBL" id="AAXG02000019">
    <property type="protein sequence ID" value="EDM99372.1"/>
    <property type="molecule type" value="Genomic_DNA"/>
</dbReference>
<evidence type="ECO:0000313" key="2">
    <source>
        <dbReference type="Proteomes" id="UP000003639"/>
    </source>
</evidence>
<evidence type="ECO:0000313" key="1">
    <source>
        <dbReference type="EMBL" id="EDM99372.1"/>
    </source>
</evidence>
<sequence length="120" mass="13358">MEIFISETPLLRYLQLYYHGFGRISSKKPLTLTTKSVKVSLSNRRGAPPWRCASAMHTAITAITVAVILPAHNRFASWERFLIGTHTAAVRFGPPRFSFSAAGRSAGTRKDGIYGYHFKA</sequence>
<dbReference type="AlphaFoldDB" id="A6NX23"/>
<comment type="caution">
    <text evidence="1">The sequence shown here is derived from an EMBL/GenBank/DDBJ whole genome shotgun (WGS) entry which is preliminary data.</text>
</comment>
<keyword evidence="2" id="KW-1185">Reference proteome</keyword>
<name>A6NX23_9FIRM</name>
<gene>
    <name evidence="1" type="ORF">BACCAP_02769</name>
</gene>
<organism evidence="1 2">
    <name type="scientific">Pseudoflavonifractor capillosus ATCC 29799</name>
    <dbReference type="NCBI Taxonomy" id="411467"/>
    <lineage>
        <taxon>Bacteria</taxon>
        <taxon>Bacillati</taxon>
        <taxon>Bacillota</taxon>
        <taxon>Clostridia</taxon>
        <taxon>Eubacteriales</taxon>
        <taxon>Oscillospiraceae</taxon>
        <taxon>Pseudoflavonifractor</taxon>
    </lineage>
</organism>